<feature type="region of interest" description="Disordered" evidence="1">
    <location>
        <begin position="59"/>
        <end position="91"/>
    </location>
</feature>
<gene>
    <name evidence="2" type="ORF">CVT24_013036</name>
</gene>
<dbReference type="Proteomes" id="UP000284842">
    <property type="component" value="Unassembled WGS sequence"/>
</dbReference>
<keyword evidence="3" id="KW-1185">Reference proteome</keyword>
<feature type="compositionally biased region" description="Polar residues" evidence="1">
    <location>
        <begin position="60"/>
        <end position="91"/>
    </location>
</feature>
<comment type="caution">
    <text evidence="2">The sequence shown here is derived from an EMBL/GenBank/DDBJ whole genome shotgun (WGS) entry which is preliminary data.</text>
</comment>
<dbReference type="AlphaFoldDB" id="A0A409YUM3"/>
<proteinExistence type="predicted"/>
<evidence type="ECO:0000313" key="3">
    <source>
        <dbReference type="Proteomes" id="UP000284842"/>
    </source>
</evidence>
<dbReference type="InParanoid" id="A0A409YUM3"/>
<name>A0A409YUM3_9AGAR</name>
<dbReference type="OrthoDB" id="10651893at2759"/>
<dbReference type="EMBL" id="NHTK01000586">
    <property type="protein sequence ID" value="PPR06716.1"/>
    <property type="molecule type" value="Genomic_DNA"/>
</dbReference>
<protein>
    <submittedName>
        <fullName evidence="2">Uncharacterized protein</fullName>
    </submittedName>
</protein>
<accession>A0A409YUM3</accession>
<evidence type="ECO:0000313" key="2">
    <source>
        <dbReference type="EMBL" id="PPR06716.1"/>
    </source>
</evidence>
<sequence>MSTSKGVGSSGSSTSHSTVLRRMDNTLTSKRVALPSIHDVAILSYALKLPVTPSKIKSAGVSNQKLPQPLVSDSESSRTGHAQEAPPSQSKVLSKLKLVPFSIQAPRSIQIPKENTQSMQQGPLFLSLRMTSVPADTDSMEKENTILNIAKPRKANKSRKSNSQPQPAVEIKLGKDGLPDYRNGFPSISIGAHAYASYFVACNFDGCTDETARKLNFRQLYNHLSSVHKVSKGKVGRTQTECAWDGCGVTMSMSGMMRHILRKHFIRTVREERRREINGLGVESEEEDD</sequence>
<reference evidence="2 3" key="1">
    <citation type="journal article" date="2018" name="Evol. Lett.">
        <title>Horizontal gene cluster transfer increased hallucinogenic mushroom diversity.</title>
        <authorList>
            <person name="Reynolds H.T."/>
            <person name="Vijayakumar V."/>
            <person name="Gluck-Thaler E."/>
            <person name="Korotkin H.B."/>
            <person name="Matheny P.B."/>
            <person name="Slot J.C."/>
        </authorList>
    </citation>
    <scope>NUCLEOTIDE SEQUENCE [LARGE SCALE GENOMIC DNA]</scope>
    <source>
        <strain evidence="2 3">2629</strain>
    </source>
</reference>
<evidence type="ECO:0000256" key="1">
    <source>
        <dbReference type="SAM" id="MobiDB-lite"/>
    </source>
</evidence>
<organism evidence="2 3">
    <name type="scientific">Panaeolus cyanescens</name>
    <dbReference type="NCBI Taxonomy" id="181874"/>
    <lineage>
        <taxon>Eukaryota</taxon>
        <taxon>Fungi</taxon>
        <taxon>Dikarya</taxon>
        <taxon>Basidiomycota</taxon>
        <taxon>Agaricomycotina</taxon>
        <taxon>Agaricomycetes</taxon>
        <taxon>Agaricomycetidae</taxon>
        <taxon>Agaricales</taxon>
        <taxon>Agaricineae</taxon>
        <taxon>Galeropsidaceae</taxon>
        <taxon>Panaeolus</taxon>
    </lineage>
</organism>